<reference evidence="1 2" key="1">
    <citation type="submission" date="2016-10" db="EMBL/GenBank/DDBJ databases">
        <authorList>
            <person name="de Groot N.N."/>
        </authorList>
    </citation>
    <scope>NUCLEOTIDE SEQUENCE [LARGE SCALE GENOMIC DNA]</scope>
    <source>
        <strain evidence="1 2">DSM 29439</strain>
    </source>
</reference>
<organism evidence="1 2">
    <name type="scientific">Aliiroseovarius sediminilitoris</name>
    <dbReference type="NCBI Taxonomy" id="1173584"/>
    <lineage>
        <taxon>Bacteria</taxon>
        <taxon>Pseudomonadati</taxon>
        <taxon>Pseudomonadota</taxon>
        <taxon>Alphaproteobacteria</taxon>
        <taxon>Rhodobacterales</taxon>
        <taxon>Paracoccaceae</taxon>
        <taxon>Aliiroseovarius</taxon>
    </lineage>
</organism>
<dbReference type="EMBL" id="FOJB01000001">
    <property type="protein sequence ID" value="SEW16627.1"/>
    <property type="molecule type" value="Genomic_DNA"/>
</dbReference>
<dbReference type="AlphaFoldDB" id="A0A1I0PQJ2"/>
<sequence>MNPRWFMRMSRWARNPPSAKRVKLILAVVAISLLIVAIEKMFGMPDWMQIERVRFKP</sequence>
<proteinExistence type="predicted"/>
<accession>A0A1I0PQJ2</accession>
<evidence type="ECO:0000313" key="1">
    <source>
        <dbReference type="EMBL" id="SEW16627.1"/>
    </source>
</evidence>
<protein>
    <submittedName>
        <fullName evidence="1">Uncharacterized protein</fullName>
    </submittedName>
</protein>
<dbReference type="Proteomes" id="UP000199650">
    <property type="component" value="Unassembled WGS sequence"/>
</dbReference>
<gene>
    <name evidence="1" type="ORF">SAMN05444851_1815</name>
</gene>
<dbReference type="STRING" id="1173584.SAMN05444851_1815"/>
<name>A0A1I0PQJ2_9RHOB</name>
<evidence type="ECO:0000313" key="2">
    <source>
        <dbReference type="Proteomes" id="UP000199650"/>
    </source>
</evidence>
<keyword evidence="2" id="KW-1185">Reference proteome</keyword>